<sequence length="86" mass="9410">MARREVETSVYIAFAKRIIRRAGERVAQADDWDLAELASVYDDLGDAVATAVAGLRAQGHSWQYIGDALGISRQAAQQRFAEKVSA</sequence>
<keyword evidence="2" id="KW-1185">Reference proteome</keyword>
<evidence type="ECO:0008006" key="3">
    <source>
        <dbReference type="Google" id="ProtNLM"/>
    </source>
</evidence>
<protein>
    <recommendedName>
        <fullName evidence="3">Helix-turn-helix domain-containing protein</fullName>
    </recommendedName>
</protein>
<name>A0ABU7V7J1_9MICO</name>
<comment type="caution">
    <text evidence="1">The sequence shown here is derived from an EMBL/GenBank/DDBJ whole genome shotgun (WGS) entry which is preliminary data.</text>
</comment>
<reference evidence="1 2" key="1">
    <citation type="submission" date="2024-01" db="EMBL/GenBank/DDBJ databases">
        <title>the genome sequence of strain Microbacterium schleiferi NBRC 15075.</title>
        <authorList>
            <person name="Ding Y."/>
            <person name="Zhang G."/>
        </authorList>
    </citation>
    <scope>NUCLEOTIDE SEQUENCE [LARGE SCALE GENOMIC DNA]</scope>
    <source>
        <strain evidence="1 2">NBRC 15075</strain>
    </source>
</reference>
<dbReference type="EMBL" id="JAZHOV010000006">
    <property type="protein sequence ID" value="MEF2255605.1"/>
    <property type="molecule type" value="Genomic_DNA"/>
</dbReference>
<gene>
    <name evidence="1" type="ORF">V2V91_10740</name>
</gene>
<dbReference type="RefSeq" id="WP_331791832.1">
    <property type="nucleotide sequence ID" value="NZ_BAAAUO010000001.1"/>
</dbReference>
<accession>A0ABU7V7J1</accession>
<proteinExistence type="predicted"/>
<evidence type="ECO:0000313" key="2">
    <source>
        <dbReference type="Proteomes" id="UP001351900"/>
    </source>
</evidence>
<evidence type="ECO:0000313" key="1">
    <source>
        <dbReference type="EMBL" id="MEF2255605.1"/>
    </source>
</evidence>
<dbReference type="Proteomes" id="UP001351900">
    <property type="component" value="Unassembled WGS sequence"/>
</dbReference>
<organism evidence="1 2">
    <name type="scientific">Microbacterium schleiferi</name>
    <dbReference type="NCBI Taxonomy" id="69362"/>
    <lineage>
        <taxon>Bacteria</taxon>
        <taxon>Bacillati</taxon>
        <taxon>Actinomycetota</taxon>
        <taxon>Actinomycetes</taxon>
        <taxon>Micrococcales</taxon>
        <taxon>Microbacteriaceae</taxon>
        <taxon>Microbacterium</taxon>
    </lineage>
</organism>